<proteinExistence type="inferred from homology"/>
<evidence type="ECO:0000259" key="2">
    <source>
        <dbReference type="Pfam" id="PF08161"/>
    </source>
</evidence>
<evidence type="ECO:0000256" key="1">
    <source>
        <dbReference type="ARBA" id="ARBA00007690"/>
    </source>
</evidence>
<dbReference type="EMBL" id="QGKW02001660">
    <property type="protein sequence ID" value="KAF2580948.1"/>
    <property type="molecule type" value="Genomic_DNA"/>
</dbReference>
<dbReference type="PANTHER" id="PTHR48445">
    <property type="entry name" value="OS02G0782100 PROTEIN"/>
    <property type="match status" value="1"/>
</dbReference>
<gene>
    <name evidence="3" type="ORF">F2Q68_00001384</name>
</gene>
<dbReference type="Pfam" id="PF08161">
    <property type="entry name" value="RRP12_HEAT"/>
    <property type="match status" value="1"/>
</dbReference>
<evidence type="ECO:0000313" key="3">
    <source>
        <dbReference type="EMBL" id="KAF2580948.1"/>
    </source>
</evidence>
<dbReference type="InterPro" id="IPR012978">
    <property type="entry name" value="HEAT_RRP12"/>
</dbReference>
<dbReference type="Proteomes" id="UP000712281">
    <property type="component" value="Unassembled WGS sequence"/>
</dbReference>
<comment type="caution">
    <text evidence="3">The sequence shown here is derived from an EMBL/GenBank/DDBJ whole genome shotgun (WGS) entry which is preliminary data.</text>
</comment>
<protein>
    <recommendedName>
        <fullName evidence="2">RRP12 HEAT domain-containing protein</fullName>
    </recommendedName>
</protein>
<comment type="similarity">
    <text evidence="1">Belongs to the RRP12 family.</text>
</comment>
<dbReference type="InterPro" id="IPR016024">
    <property type="entry name" value="ARM-type_fold"/>
</dbReference>
<feature type="domain" description="RRP12 HEAT" evidence="2">
    <location>
        <begin position="1"/>
        <end position="230"/>
    </location>
</feature>
<dbReference type="SUPFAM" id="SSF48371">
    <property type="entry name" value="ARM repeat"/>
    <property type="match status" value="2"/>
</dbReference>
<dbReference type="Gene3D" id="1.25.10.10">
    <property type="entry name" value="Leucine-rich Repeat Variant"/>
    <property type="match status" value="2"/>
</dbReference>
<dbReference type="AlphaFoldDB" id="A0A8S9JFZ6"/>
<evidence type="ECO:0000313" key="4">
    <source>
        <dbReference type="Proteomes" id="UP000712281"/>
    </source>
</evidence>
<dbReference type="PANTHER" id="PTHR48445:SF1">
    <property type="entry name" value="OS02G0782100 PROTEIN"/>
    <property type="match status" value="1"/>
</dbReference>
<name>A0A8S9JFZ6_BRACR</name>
<organism evidence="3 4">
    <name type="scientific">Brassica cretica</name>
    <name type="common">Mustard</name>
    <dbReference type="NCBI Taxonomy" id="69181"/>
    <lineage>
        <taxon>Eukaryota</taxon>
        <taxon>Viridiplantae</taxon>
        <taxon>Streptophyta</taxon>
        <taxon>Embryophyta</taxon>
        <taxon>Tracheophyta</taxon>
        <taxon>Spermatophyta</taxon>
        <taxon>Magnoliopsida</taxon>
        <taxon>eudicotyledons</taxon>
        <taxon>Gunneridae</taxon>
        <taxon>Pentapetalae</taxon>
        <taxon>rosids</taxon>
        <taxon>malvids</taxon>
        <taxon>Brassicales</taxon>
        <taxon>Brassicaceae</taxon>
        <taxon>Brassiceae</taxon>
        <taxon>Brassica</taxon>
    </lineage>
</organism>
<reference evidence="3" key="1">
    <citation type="submission" date="2019-12" db="EMBL/GenBank/DDBJ databases">
        <title>Genome sequencing and annotation of Brassica cretica.</title>
        <authorList>
            <person name="Studholme D.J."/>
            <person name="Sarris P.F."/>
        </authorList>
    </citation>
    <scope>NUCLEOTIDE SEQUENCE</scope>
    <source>
        <strain evidence="3">PFS-001/15</strain>
        <tissue evidence="3">Leaf</tissue>
    </source>
</reference>
<accession>A0A8S9JFZ6</accession>
<sequence length="794" mass="87303">MFDKLGEDASYFMRKTLEDLSDMKDLPDEDFPYTKQLHECVGSALGAMGPETFLNIVRLNLEASDLSEVNVWLFPILKQYTVGGRLSFFTEYISRMIETMSQKAQQLKLQGLTSASRSVDSLVYSLWAMLPSFCNYPVDTAESFADLGRILCGALQSQAETRGIICASLNILIQQNKEVVEGKEVPVSDASPAMVRASGRYNSDIAAANLKVLRSCAPKLLDVLSRIFHESSKDDGGSLQSAIGNLASIAEKKTVSKLLFKTLRELLEATKTAIAQDESSASGMDVDNTADKNSSSNLRARLFDLLVSLLPGLDGQEVDTVFSSLKPAMQDPKGKIQKKAYKVLSVILKSSDGFVSKHLEELLELMHNICHVSAKRHKLDCLYFLLAHASKTDDLKARKDIVSSFLPEVILALKEVNKKTRSRAYDVLVQIGHAYADEENGGDNEKLHGYFNLVVGCLAGEKPQMISAAVKGVARLTYEFSDLIASAYNLLPSTFLLLQRRNKEITKEVVEGKEVPVSDASPAMVRASGRYNSDIAAANLKVLRSCAPKLLDVLSRIFHESSKDDGGSLQSAIGSLASIAEKKTVSKLLFKTLRELLEATKTAIAQDESSASGMDVDNIADKNSSSNLRARLFDLLVSLLPGLDGQEVDTVFSSLKPAMQDPKGKIQKKAYKVLSVILKSSDGFVSKHLEELLELMHNICHVSAKRHKLDCLYFLLAHASKTDDLKARKDIVSSFLPEVILALKEVNKKTRSRAYDVLVQIGHAYADEENGGDNEKLHGYFNLIVCHLIPSHPE</sequence>
<dbReference type="InterPro" id="IPR011989">
    <property type="entry name" value="ARM-like"/>
</dbReference>